<dbReference type="PANTHER" id="PTHR34761:SF1">
    <property type="entry name" value="NUCLEOLUS AND NEURAL PROGENITOR PROTEIN"/>
    <property type="match status" value="1"/>
</dbReference>
<keyword evidence="1" id="KW-0472">Membrane</keyword>
<dbReference type="InterPro" id="IPR052835">
    <property type="entry name" value="Nepro"/>
</dbReference>
<accession>A0AAJ7FKE0</accession>
<sequence length="425" mass="49574">MEALWNKLNLERPPNNTCSILSHKFDSNAFSRILDNAIKDLDSQDILHKEAAILSRLIYRFKSKFRSDKGLKNMEKLNRALLNYLNLALGTEYKHLRDCIEHNGKTVSLPTRQMVEYVLVKTQGFSKLMVRVEEVATQAAKFFKTRIGLGQAWVMSVIGYAVISRIWMLSRHMVKRCCEWYNNVYYYLNKIPSIGVPWIPNNYKLPSNLTVWIAVPWITEEIKSVPMHEKGAETIFNLITPQNDDAEVDLIFDVDDLDQIAKPTNCLHATMFNKRIDERAVHEEIKIDHSLSLMDDIGKPIDRHAFESVCIKDKNTLESNPMKSVNKTKKILKKQKRSLVSKKEKTIQIMKEDTPPKIKEIVTETDLIDYLKRDSYPGLDKLQYNIFKKTLRMYLIRIKKCERSDEKKRIRLLSRINQIVQVSLN</sequence>
<gene>
    <name evidence="4" type="primary">LOC107268128</name>
</gene>
<dbReference type="Pfam" id="PF14780">
    <property type="entry name" value="NEPRO_N"/>
    <property type="match status" value="1"/>
</dbReference>
<dbReference type="GeneID" id="107268128"/>
<dbReference type="Proteomes" id="UP000694920">
    <property type="component" value="Unplaced"/>
</dbReference>
<keyword evidence="3" id="KW-1185">Reference proteome</keyword>
<protein>
    <submittedName>
        <fullName evidence="4">Uncharacterized protein LOC107268128</fullName>
    </submittedName>
</protein>
<evidence type="ECO:0000313" key="4">
    <source>
        <dbReference type="RefSeq" id="XP_015596071.1"/>
    </source>
</evidence>
<feature type="transmembrane region" description="Helical" evidence="1">
    <location>
        <begin position="147"/>
        <end position="168"/>
    </location>
</feature>
<dbReference type="KEGG" id="ccin:107268128"/>
<dbReference type="InterPro" id="IPR027951">
    <property type="entry name" value="Nepro_N"/>
</dbReference>
<organism evidence="3 4">
    <name type="scientific">Cephus cinctus</name>
    <name type="common">Wheat stem sawfly</name>
    <dbReference type="NCBI Taxonomy" id="211228"/>
    <lineage>
        <taxon>Eukaryota</taxon>
        <taxon>Metazoa</taxon>
        <taxon>Ecdysozoa</taxon>
        <taxon>Arthropoda</taxon>
        <taxon>Hexapoda</taxon>
        <taxon>Insecta</taxon>
        <taxon>Pterygota</taxon>
        <taxon>Neoptera</taxon>
        <taxon>Endopterygota</taxon>
        <taxon>Hymenoptera</taxon>
        <taxon>Cephoidea</taxon>
        <taxon>Cephidae</taxon>
        <taxon>Cephus</taxon>
    </lineage>
</organism>
<dbReference type="GO" id="GO:0005634">
    <property type="term" value="C:nucleus"/>
    <property type="evidence" value="ECO:0007669"/>
    <property type="project" value="TreeGrafter"/>
</dbReference>
<keyword evidence="1" id="KW-1133">Transmembrane helix</keyword>
<evidence type="ECO:0000313" key="3">
    <source>
        <dbReference type="Proteomes" id="UP000694920"/>
    </source>
</evidence>
<proteinExistence type="predicted"/>
<dbReference type="RefSeq" id="XP_015596071.1">
    <property type="nucleotide sequence ID" value="XM_015740585.2"/>
</dbReference>
<dbReference type="AlphaFoldDB" id="A0AAJ7FKE0"/>
<keyword evidence="1" id="KW-0812">Transmembrane</keyword>
<reference evidence="4" key="1">
    <citation type="submission" date="2025-08" db="UniProtKB">
        <authorList>
            <consortium name="RefSeq"/>
        </authorList>
    </citation>
    <scope>IDENTIFICATION</scope>
</reference>
<evidence type="ECO:0000256" key="1">
    <source>
        <dbReference type="SAM" id="Phobius"/>
    </source>
</evidence>
<feature type="domain" description="Nucleolus and neural progenitor protein-like N-terminal" evidence="2">
    <location>
        <begin position="5"/>
        <end position="185"/>
    </location>
</feature>
<name>A0AAJ7FKE0_CEPCN</name>
<dbReference type="PANTHER" id="PTHR34761">
    <property type="entry name" value="NUCLEOLUS AND NEURAL PROGENITOR PROTEIN"/>
    <property type="match status" value="1"/>
</dbReference>
<evidence type="ECO:0000259" key="2">
    <source>
        <dbReference type="Pfam" id="PF14780"/>
    </source>
</evidence>
<dbReference type="GO" id="GO:0045747">
    <property type="term" value="P:positive regulation of Notch signaling pathway"/>
    <property type="evidence" value="ECO:0007669"/>
    <property type="project" value="TreeGrafter"/>
</dbReference>